<protein>
    <submittedName>
        <fullName evidence="1">Uncharacterized protein</fullName>
    </submittedName>
</protein>
<gene>
    <name evidence="1" type="ORF">SAMN05421753_104180</name>
</gene>
<evidence type="ECO:0000313" key="2">
    <source>
        <dbReference type="Proteomes" id="UP000199518"/>
    </source>
</evidence>
<evidence type="ECO:0000313" key="1">
    <source>
        <dbReference type="EMBL" id="SFH97140.1"/>
    </source>
</evidence>
<dbReference type="Proteomes" id="UP000199518">
    <property type="component" value="Unassembled WGS sequence"/>
</dbReference>
<accession>A0A1I3EDU6</accession>
<dbReference type="STRING" id="1576369.SAMN05421753_104180"/>
<dbReference type="RefSeq" id="WP_092048554.1">
    <property type="nucleotide sequence ID" value="NZ_FOQD01000004.1"/>
</dbReference>
<sequence>MNTDYPQPGPELDRLVAEAIGIDSDFHNWRPENASAYNSERHNWDCLRCNMEIDTDMPSKSEQAEIDDGKCVPAYSTDWNDAMLAAEKAGLFDIPHGIAISRWKDRDPGVDAWYCVGDLQSSGTTTTGPHAISIAILRLKGK</sequence>
<name>A0A1I3EDU6_9PLAN</name>
<dbReference type="EMBL" id="FOQD01000004">
    <property type="protein sequence ID" value="SFH97140.1"/>
    <property type="molecule type" value="Genomic_DNA"/>
</dbReference>
<reference evidence="2" key="1">
    <citation type="submission" date="2016-10" db="EMBL/GenBank/DDBJ databases">
        <authorList>
            <person name="Varghese N."/>
            <person name="Submissions S."/>
        </authorList>
    </citation>
    <scope>NUCLEOTIDE SEQUENCE [LARGE SCALE GENOMIC DNA]</scope>
    <source>
        <strain evidence="2">DSM 26348</strain>
    </source>
</reference>
<proteinExistence type="predicted"/>
<dbReference type="AlphaFoldDB" id="A0A1I3EDU6"/>
<organism evidence="1 2">
    <name type="scientific">Planctomicrobium piriforme</name>
    <dbReference type="NCBI Taxonomy" id="1576369"/>
    <lineage>
        <taxon>Bacteria</taxon>
        <taxon>Pseudomonadati</taxon>
        <taxon>Planctomycetota</taxon>
        <taxon>Planctomycetia</taxon>
        <taxon>Planctomycetales</taxon>
        <taxon>Planctomycetaceae</taxon>
        <taxon>Planctomicrobium</taxon>
    </lineage>
</organism>
<keyword evidence="2" id="KW-1185">Reference proteome</keyword>